<dbReference type="EMBL" id="CADCWP010000003">
    <property type="protein sequence ID" value="CAA9553455.1"/>
    <property type="molecule type" value="Genomic_DNA"/>
</dbReference>
<feature type="transmembrane region" description="Helical" evidence="1">
    <location>
        <begin position="139"/>
        <end position="159"/>
    </location>
</feature>
<organism evidence="2">
    <name type="scientific">uncultured Truepera sp</name>
    <dbReference type="NCBI Taxonomy" id="543023"/>
    <lineage>
        <taxon>Bacteria</taxon>
        <taxon>Thermotogati</taxon>
        <taxon>Deinococcota</taxon>
        <taxon>Deinococci</taxon>
        <taxon>Trueperales</taxon>
        <taxon>Trueperaceae</taxon>
        <taxon>Truepera</taxon>
        <taxon>environmental samples</taxon>
    </lineage>
</organism>
<keyword evidence="1" id="KW-1133">Transmembrane helix</keyword>
<dbReference type="AlphaFoldDB" id="A0A6J4UMT1"/>
<feature type="transmembrane region" description="Helical" evidence="1">
    <location>
        <begin position="53"/>
        <end position="72"/>
    </location>
</feature>
<evidence type="ECO:0000256" key="1">
    <source>
        <dbReference type="SAM" id="Phobius"/>
    </source>
</evidence>
<dbReference type="Pfam" id="PF14329">
    <property type="entry name" value="DUF4386"/>
    <property type="match status" value="1"/>
</dbReference>
<gene>
    <name evidence="2" type="ORF">AVDCRST_MAG86-17</name>
</gene>
<keyword evidence="1" id="KW-0472">Membrane</keyword>
<name>A0A6J4UMT1_9DEIN</name>
<feature type="transmembrane region" description="Helical" evidence="1">
    <location>
        <begin position="12"/>
        <end position="33"/>
    </location>
</feature>
<protein>
    <recommendedName>
        <fullName evidence="3">DUF4386 domain-containing protein</fullName>
    </recommendedName>
</protein>
<keyword evidence="1" id="KW-0812">Transmembrane</keyword>
<feature type="transmembrane region" description="Helical" evidence="1">
    <location>
        <begin position="171"/>
        <end position="188"/>
    </location>
</feature>
<feature type="transmembrane region" description="Helical" evidence="1">
    <location>
        <begin position="194"/>
        <end position="214"/>
    </location>
</feature>
<evidence type="ECO:0008006" key="3">
    <source>
        <dbReference type="Google" id="ProtNLM"/>
    </source>
</evidence>
<evidence type="ECO:0000313" key="2">
    <source>
        <dbReference type="EMBL" id="CAA9553455.1"/>
    </source>
</evidence>
<dbReference type="InterPro" id="IPR025495">
    <property type="entry name" value="DUF4386"/>
</dbReference>
<feature type="transmembrane region" description="Helical" evidence="1">
    <location>
        <begin position="84"/>
        <end position="108"/>
    </location>
</feature>
<proteinExistence type="predicted"/>
<sequence>MSHLQRLGGVAALINAAAYIVGIGLALTLLAPVLDSSPEQYLTFLADNQTLLYLWHLIIYLVAGVFMVPLVLAVHERLKASSPALMQIATAFGLIWAVTIIGSGMIIVNNVGVVADLYGQDPAQAATVLAALSAVEEGLGGAVELPGGLWILLISWAALRTGGFPKLLSTLGLAIGAAGLLTVIPALYEAGTVFGLGFIAWFIWVGVVLLRGGSSAPYLPRPQRGNLEGNS</sequence>
<reference evidence="2" key="1">
    <citation type="submission" date="2020-02" db="EMBL/GenBank/DDBJ databases">
        <authorList>
            <person name="Meier V. D."/>
        </authorList>
    </citation>
    <scope>NUCLEOTIDE SEQUENCE</scope>
    <source>
        <strain evidence="2">AVDCRST_MAG86</strain>
    </source>
</reference>
<accession>A0A6J4UMT1</accession>